<dbReference type="EMBL" id="QOWE01000019">
    <property type="protein sequence ID" value="RCR67470.1"/>
    <property type="molecule type" value="Genomic_DNA"/>
</dbReference>
<evidence type="ECO:0000256" key="7">
    <source>
        <dbReference type="ARBA" id="ARBA00023237"/>
    </source>
</evidence>
<dbReference type="InterPro" id="IPR003423">
    <property type="entry name" value="OMP_efflux"/>
</dbReference>
<keyword evidence="7" id="KW-0998">Cell outer membrane</keyword>
<reference evidence="8 9" key="1">
    <citation type="submission" date="2018-07" db="EMBL/GenBank/DDBJ databases">
        <title>Genome analysis of Larkinella rosea.</title>
        <authorList>
            <person name="Zhou Z."/>
            <person name="Wang G."/>
        </authorList>
    </citation>
    <scope>NUCLEOTIDE SEQUENCE [LARGE SCALE GENOMIC DNA]</scope>
    <source>
        <strain evidence="9">zzj9</strain>
    </source>
</reference>
<keyword evidence="3" id="KW-0813">Transport</keyword>
<keyword evidence="4" id="KW-1134">Transmembrane beta strand</keyword>
<dbReference type="GO" id="GO:0015562">
    <property type="term" value="F:efflux transmembrane transporter activity"/>
    <property type="evidence" value="ECO:0007669"/>
    <property type="project" value="InterPro"/>
</dbReference>
<keyword evidence="5" id="KW-0812">Transmembrane</keyword>
<evidence type="ECO:0000313" key="9">
    <source>
        <dbReference type="Proteomes" id="UP000253383"/>
    </source>
</evidence>
<evidence type="ECO:0000256" key="5">
    <source>
        <dbReference type="ARBA" id="ARBA00022692"/>
    </source>
</evidence>
<evidence type="ECO:0000256" key="3">
    <source>
        <dbReference type="ARBA" id="ARBA00022448"/>
    </source>
</evidence>
<keyword evidence="9" id="KW-1185">Reference proteome</keyword>
<dbReference type="PANTHER" id="PTHR30026:SF20">
    <property type="entry name" value="OUTER MEMBRANE PROTEIN TOLC"/>
    <property type="match status" value="1"/>
</dbReference>
<evidence type="ECO:0000256" key="1">
    <source>
        <dbReference type="ARBA" id="ARBA00004442"/>
    </source>
</evidence>
<dbReference type="GO" id="GO:1990281">
    <property type="term" value="C:efflux pump complex"/>
    <property type="evidence" value="ECO:0007669"/>
    <property type="project" value="TreeGrafter"/>
</dbReference>
<dbReference type="Pfam" id="PF02321">
    <property type="entry name" value="OEP"/>
    <property type="match status" value="2"/>
</dbReference>
<comment type="caution">
    <text evidence="8">The sequence shown here is derived from an EMBL/GenBank/DDBJ whole genome shotgun (WGS) entry which is preliminary data.</text>
</comment>
<dbReference type="Gene3D" id="1.20.1600.10">
    <property type="entry name" value="Outer membrane efflux proteins (OEP)"/>
    <property type="match status" value="1"/>
</dbReference>
<organism evidence="8 9">
    <name type="scientific">Larkinella punicea</name>
    <dbReference type="NCBI Taxonomy" id="2315727"/>
    <lineage>
        <taxon>Bacteria</taxon>
        <taxon>Pseudomonadati</taxon>
        <taxon>Bacteroidota</taxon>
        <taxon>Cytophagia</taxon>
        <taxon>Cytophagales</taxon>
        <taxon>Spirosomataceae</taxon>
        <taxon>Larkinella</taxon>
    </lineage>
</organism>
<evidence type="ECO:0000313" key="8">
    <source>
        <dbReference type="EMBL" id="RCR67470.1"/>
    </source>
</evidence>
<accession>A0A368JIH9</accession>
<dbReference type="SUPFAM" id="SSF56954">
    <property type="entry name" value="Outer membrane efflux proteins (OEP)"/>
    <property type="match status" value="1"/>
</dbReference>
<dbReference type="GO" id="GO:0015288">
    <property type="term" value="F:porin activity"/>
    <property type="evidence" value="ECO:0007669"/>
    <property type="project" value="TreeGrafter"/>
</dbReference>
<dbReference type="OrthoDB" id="654853at2"/>
<keyword evidence="6" id="KW-0472">Membrane</keyword>
<dbReference type="AlphaFoldDB" id="A0A368JIH9"/>
<gene>
    <name evidence="8" type="ORF">DUE52_21965</name>
</gene>
<evidence type="ECO:0000256" key="4">
    <source>
        <dbReference type="ARBA" id="ARBA00022452"/>
    </source>
</evidence>
<comment type="subcellular location">
    <subcellularLocation>
        <location evidence="1">Cell outer membrane</location>
    </subcellularLocation>
</comment>
<dbReference type="Proteomes" id="UP000253383">
    <property type="component" value="Unassembled WGS sequence"/>
</dbReference>
<comment type="similarity">
    <text evidence="2">Belongs to the outer membrane factor (OMF) (TC 1.B.17) family.</text>
</comment>
<dbReference type="PANTHER" id="PTHR30026">
    <property type="entry name" value="OUTER MEMBRANE PROTEIN TOLC"/>
    <property type="match status" value="1"/>
</dbReference>
<dbReference type="InterPro" id="IPR051906">
    <property type="entry name" value="TolC-like"/>
</dbReference>
<dbReference type="GO" id="GO:0009279">
    <property type="term" value="C:cell outer membrane"/>
    <property type="evidence" value="ECO:0007669"/>
    <property type="project" value="UniProtKB-SubCell"/>
</dbReference>
<sequence length="496" mass="54954">MGRDVSICEWHSPTDSNLRVNSALIHNRIIGLSLRLILTRFSMKIRCLLVCILSYWIGPTRVLQAQSLPLVQLLQQAEQTYPALRASRLRIDAQQKNIDLIQNAALPTLEGSYQANLATYNNITGLFHPQGLLPISGPPSIGNRYQPVSGSAASLLLNWQPITFGLREAQRTVAKAEISLGENQLEATLFNHKVRVIDAYLDGLLLAELVGVYQQNVTRAQSNLTQSRVLVGTGLRSGADTALFAGELSRANVELLQARQAWQEGQIQLAQLVGSDRPIAVRDSLVFIRLPTATNQVDSVNHHPLFRVAQQQVRQGQDREALIRKARLPRLGFWAIAYGRGSGVSASGEVNPAEGLLFSRFNYGAGLLFSVPLLNGPEVRLRSQQQQLINQAYQEDIRQTELQLTGERLRTETALQSARLIASELPAQKQAAQSAFTVLRTRYNEGLTTFADFAQAQYGLVRAEVDYKKSYWSVWKAWLGQAAANGDLSPFLNQLP</sequence>
<evidence type="ECO:0000256" key="6">
    <source>
        <dbReference type="ARBA" id="ARBA00023136"/>
    </source>
</evidence>
<name>A0A368JIH9_9BACT</name>
<protein>
    <submittedName>
        <fullName evidence="8">TolC family protein</fullName>
    </submittedName>
</protein>
<evidence type="ECO:0000256" key="2">
    <source>
        <dbReference type="ARBA" id="ARBA00007613"/>
    </source>
</evidence>
<proteinExistence type="inferred from homology"/>